<feature type="repeat" description="ANK" evidence="3">
    <location>
        <begin position="604"/>
        <end position="636"/>
    </location>
</feature>
<proteinExistence type="predicted"/>
<feature type="repeat" description="ANK" evidence="3">
    <location>
        <begin position="446"/>
        <end position="478"/>
    </location>
</feature>
<dbReference type="PANTHER" id="PTHR24198:SF165">
    <property type="entry name" value="ANKYRIN REPEAT-CONTAINING PROTEIN-RELATED"/>
    <property type="match status" value="1"/>
</dbReference>
<dbReference type="InterPro" id="IPR036770">
    <property type="entry name" value="Ankyrin_rpt-contain_sf"/>
</dbReference>
<dbReference type="Pfam" id="PF12796">
    <property type="entry name" value="Ank_2"/>
    <property type="match status" value="3"/>
</dbReference>
<name>A0ABQ8F2E4_9FUNG</name>
<feature type="repeat" description="ANK" evidence="3">
    <location>
        <begin position="155"/>
        <end position="187"/>
    </location>
</feature>
<keyword evidence="2 3" id="KW-0040">ANK repeat</keyword>
<feature type="repeat" description="ANK" evidence="3">
    <location>
        <begin position="571"/>
        <end position="603"/>
    </location>
</feature>
<feature type="repeat" description="ANK" evidence="3">
    <location>
        <begin position="538"/>
        <end position="570"/>
    </location>
</feature>
<comment type="caution">
    <text evidence="4">The sequence shown here is derived from an EMBL/GenBank/DDBJ whole genome shotgun (WGS) entry which is preliminary data.</text>
</comment>
<dbReference type="Gene3D" id="1.25.40.20">
    <property type="entry name" value="Ankyrin repeat-containing domain"/>
    <property type="match status" value="4"/>
</dbReference>
<dbReference type="PANTHER" id="PTHR24198">
    <property type="entry name" value="ANKYRIN REPEAT AND PROTEIN KINASE DOMAIN-CONTAINING PROTEIN"/>
    <property type="match status" value="1"/>
</dbReference>
<dbReference type="InterPro" id="IPR002110">
    <property type="entry name" value="Ankyrin_rpt"/>
</dbReference>
<evidence type="ECO:0000256" key="3">
    <source>
        <dbReference type="PROSITE-ProRule" id="PRU00023"/>
    </source>
</evidence>
<dbReference type="PRINTS" id="PR01415">
    <property type="entry name" value="ANKYRIN"/>
</dbReference>
<accession>A0ABQ8F2E4</accession>
<feature type="repeat" description="ANK" evidence="3">
    <location>
        <begin position="378"/>
        <end position="410"/>
    </location>
</feature>
<dbReference type="Pfam" id="PF13637">
    <property type="entry name" value="Ank_4"/>
    <property type="match status" value="1"/>
</dbReference>
<dbReference type="SUPFAM" id="SSF48403">
    <property type="entry name" value="Ankyrin repeat"/>
    <property type="match status" value="2"/>
</dbReference>
<gene>
    <name evidence="4" type="ORF">BASA50_008932</name>
</gene>
<evidence type="ECO:0000256" key="2">
    <source>
        <dbReference type="ARBA" id="ARBA00023043"/>
    </source>
</evidence>
<evidence type="ECO:0000256" key="1">
    <source>
        <dbReference type="ARBA" id="ARBA00022737"/>
    </source>
</evidence>
<keyword evidence="1" id="KW-0677">Repeat</keyword>
<evidence type="ECO:0000313" key="5">
    <source>
        <dbReference type="Proteomes" id="UP001648503"/>
    </source>
</evidence>
<dbReference type="PROSITE" id="PS50297">
    <property type="entry name" value="ANK_REP_REGION"/>
    <property type="match status" value="6"/>
</dbReference>
<reference evidence="4 5" key="1">
    <citation type="submission" date="2021-02" db="EMBL/GenBank/DDBJ databases">
        <title>Variation within the Batrachochytrium salamandrivorans European outbreak.</title>
        <authorList>
            <person name="Kelly M."/>
            <person name="Pasmans F."/>
            <person name="Shea T.P."/>
            <person name="Munoz J.F."/>
            <person name="Carranza S."/>
            <person name="Cuomo C.A."/>
            <person name="Martel A."/>
        </authorList>
    </citation>
    <scope>NUCLEOTIDE SEQUENCE [LARGE SCALE GENOMIC DNA]</scope>
    <source>
        <strain evidence="4 5">AMFP18/2</strain>
    </source>
</reference>
<sequence length="856" mass="95285">METCPASGYGLDQRVTPDATVQEYREKMNPKTIFIVPTVADVLVDIPLHQSMQQMQFARKTLDQTQLKRMLREEAVRTKGRHYMDRAAAYEGSPHALDSAISSTRHFNIQEYNNMHHEDDENSRFSPLHIAARDNSVKGIKLWIQSFSKNTLNSHDFTPLMVASSHNSLRALKFLLKAGVRKNDVDSVTQRTALHWAVIHGHSQAARTLIRFGADARFRDRDGRTPVHLACISPCPKCLGVMLKLVNPAVFLEGDDEQMTPIHLAAMNDNVRHLSMIISQHAPIDLTSGDVEGKTALHWCAQNSVPRTYSRTILHKPTTCMRLLIENNRNLVGISDLEGRTPLHLACTSFNMPLIFAIFNQLIGTHKLKLIINTQDVVGRTAMHYSAIGGHAYILRVLRHYGAEDGLIDKNGATPLHYACSKNHGQCVSVLIGDNRLYENYIRDHRQRTPIMWAALKGNAETLRILLEAGVNPNDEDDKKITGGHAHCASLLLEHGAGVDVQNSDQRSALFLAAQYSHGETVNILIQHGANVNLLDRDRRSPLHWAALCGHLSVISLLISCRATIDMVDSEGKTPLHCAAYNGHTKVLGFLAKNGAVPDHKDNEGVSALHWATCGNYLDCVHMLLQLRVSPNIMDNDHLTPLDYALSVRSYECAKVLQEYGGQTGEIISHIYAIRIQKAWRRTLKSRQKAKSIVSSIRPEYRRLGTRFGSNPHLFPSNRMSSIMSLYKCSEKISLGSMELVSPRRKSLPTGIRIYRGVRTASVDQSGETAEKGVVDKGYKPKAVFPSRPTLIKEVISKSRGQLCPQPTGQDTTAVKSNAATGKTVVPMTAFLSTLSMSSLEMDYFIMAEAQHKLDE</sequence>
<dbReference type="Proteomes" id="UP001648503">
    <property type="component" value="Unassembled WGS sequence"/>
</dbReference>
<organism evidence="4 5">
    <name type="scientific">Batrachochytrium salamandrivorans</name>
    <dbReference type="NCBI Taxonomy" id="1357716"/>
    <lineage>
        <taxon>Eukaryota</taxon>
        <taxon>Fungi</taxon>
        <taxon>Fungi incertae sedis</taxon>
        <taxon>Chytridiomycota</taxon>
        <taxon>Chytridiomycota incertae sedis</taxon>
        <taxon>Chytridiomycetes</taxon>
        <taxon>Rhizophydiales</taxon>
        <taxon>Rhizophydiales incertae sedis</taxon>
        <taxon>Batrachochytrium</taxon>
    </lineage>
</organism>
<feature type="repeat" description="ANK" evidence="3">
    <location>
        <begin position="411"/>
        <end position="432"/>
    </location>
</feature>
<keyword evidence="5" id="KW-1185">Reference proteome</keyword>
<evidence type="ECO:0000313" key="4">
    <source>
        <dbReference type="EMBL" id="KAH6590932.1"/>
    </source>
</evidence>
<dbReference type="EMBL" id="JAFCIX010000418">
    <property type="protein sequence ID" value="KAH6590932.1"/>
    <property type="molecule type" value="Genomic_DNA"/>
</dbReference>
<feature type="repeat" description="ANK" evidence="3">
    <location>
        <begin position="189"/>
        <end position="221"/>
    </location>
</feature>
<dbReference type="SMART" id="SM00248">
    <property type="entry name" value="ANK"/>
    <property type="match status" value="15"/>
</dbReference>
<feature type="repeat" description="ANK" evidence="3">
    <location>
        <begin position="505"/>
        <end position="537"/>
    </location>
</feature>
<protein>
    <submittedName>
        <fullName evidence="4">Uncharacterized protein</fullName>
    </submittedName>
</protein>
<dbReference type="PROSITE" id="PS50088">
    <property type="entry name" value="ANK_REPEAT"/>
    <property type="match status" value="9"/>
</dbReference>